<sequence>MTTQHRTEVALKRGKPTSVEEVSMNEVEALHELFKNLSSLVIDDRLITKLSPNYPDLPPANSNDVEDATNVAELPNLLSAELVKAAKQVADAKKQDSTIDDLPNDVIVDILSCIHRRGAIVILCRPGNESLIIEPKI</sequence>
<accession>A0A830DK05</accession>
<comment type="caution">
    <text evidence="1">The sequence shown here is derived from an EMBL/GenBank/DDBJ whole genome shotgun (WGS) entry which is preliminary data.</text>
</comment>
<reference evidence="1" key="1">
    <citation type="submission" date="2020-07" db="EMBL/GenBank/DDBJ databases">
        <title>Ethylene signaling mediates host invasion by parasitic plants.</title>
        <authorList>
            <person name="Yoshida S."/>
        </authorList>
    </citation>
    <scope>NUCLEOTIDE SEQUENCE</scope>
    <source>
        <strain evidence="1">Okayama</strain>
    </source>
</reference>
<dbReference type="EMBL" id="BMAC01001195">
    <property type="protein sequence ID" value="GFQ06262.1"/>
    <property type="molecule type" value="Genomic_DNA"/>
</dbReference>
<protein>
    <submittedName>
        <fullName evidence="1">Uncharacterized protein</fullName>
    </submittedName>
</protein>
<organism evidence="1 2">
    <name type="scientific">Phtheirospermum japonicum</name>
    <dbReference type="NCBI Taxonomy" id="374723"/>
    <lineage>
        <taxon>Eukaryota</taxon>
        <taxon>Viridiplantae</taxon>
        <taxon>Streptophyta</taxon>
        <taxon>Embryophyta</taxon>
        <taxon>Tracheophyta</taxon>
        <taxon>Spermatophyta</taxon>
        <taxon>Magnoliopsida</taxon>
        <taxon>eudicotyledons</taxon>
        <taxon>Gunneridae</taxon>
        <taxon>Pentapetalae</taxon>
        <taxon>asterids</taxon>
        <taxon>lamiids</taxon>
        <taxon>Lamiales</taxon>
        <taxon>Orobanchaceae</taxon>
        <taxon>Orobanchaceae incertae sedis</taxon>
        <taxon>Phtheirospermum</taxon>
    </lineage>
</organism>
<gene>
    <name evidence="1" type="ORF">PHJA_002770100</name>
</gene>
<keyword evidence="2" id="KW-1185">Reference proteome</keyword>
<dbReference type="Proteomes" id="UP000653305">
    <property type="component" value="Unassembled WGS sequence"/>
</dbReference>
<evidence type="ECO:0000313" key="2">
    <source>
        <dbReference type="Proteomes" id="UP000653305"/>
    </source>
</evidence>
<proteinExistence type="predicted"/>
<name>A0A830DK05_9LAMI</name>
<dbReference type="OrthoDB" id="526653at2759"/>
<evidence type="ECO:0000313" key="1">
    <source>
        <dbReference type="EMBL" id="GFQ06262.1"/>
    </source>
</evidence>
<dbReference type="AlphaFoldDB" id="A0A830DK05"/>